<name>A0A7W8IKC5_9BACT</name>
<organism evidence="1 2">
    <name type="scientific">Tunturiibacter empetritectus</name>
    <dbReference type="NCBI Taxonomy" id="3069691"/>
    <lineage>
        <taxon>Bacteria</taxon>
        <taxon>Pseudomonadati</taxon>
        <taxon>Acidobacteriota</taxon>
        <taxon>Terriglobia</taxon>
        <taxon>Terriglobales</taxon>
        <taxon>Acidobacteriaceae</taxon>
        <taxon>Tunturiibacter</taxon>
    </lineage>
</organism>
<accession>A0A7W8IKC5</accession>
<dbReference type="AlphaFoldDB" id="A0A7W8IKC5"/>
<evidence type="ECO:0000313" key="2">
    <source>
        <dbReference type="Proteomes" id="UP000568106"/>
    </source>
</evidence>
<comment type="caution">
    <text evidence="1">The sequence shown here is derived from an EMBL/GenBank/DDBJ whole genome shotgun (WGS) entry which is preliminary data.</text>
</comment>
<evidence type="ECO:0008006" key="3">
    <source>
        <dbReference type="Google" id="ProtNLM"/>
    </source>
</evidence>
<proteinExistence type="predicted"/>
<sequence>MKQIVVRIGVAVGLGLSLGLGTTQSLWSQASEIPSAAPVTPAGQTPEQRGHKLLDEMVEALGGDAWLHRRNMRELGHVGRFFRGTPTGIVIDFTSTRQFATANRFEALRVGFITDKSILLPGKKIDIVQIWTAGKGYEVTYKGRTELPKDQVTDFYRRQEHSVEAVVNTWLKAPGVVVVYEGTSMVERQLAEKVSILSAENDGVTLYLDATTHLPLRRTFEWRNETFKDFDEDAEEYADYHTIQGLPTALTISRYHNGDLASQTFLLKVEYDVDASPDMFNPDVLLKKKQ</sequence>
<keyword evidence="2" id="KW-1185">Reference proteome</keyword>
<evidence type="ECO:0000313" key="1">
    <source>
        <dbReference type="EMBL" id="MBB5318774.1"/>
    </source>
</evidence>
<dbReference type="Proteomes" id="UP000568106">
    <property type="component" value="Unassembled WGS sequence"/>
</dbReference>
<reference evidence="1" key="1">
    <citation type="submission" date="2020-08" db="EMBL/GenBank/DDBJ databases">
        <title>Genomic Encyclopedia of Type Strains, Phase IV (KMG-V): Genome sequencing to study the core and pangenomes of soil and plant-associated prokaryotes.</title>
        <authorList>
            <person name="Whitman W."/>
        </authorList>
    </citation>
    <scope>NUCLEOTIDE SEQUENCE [LARGE SCALE GENOMIC DNA]</scope>
    <source>
        <strain evidence="1">M8UP27</strain>
    </source>
</reference>
<dbReference type="EMBL" id="JACHDY010000005">
    <property type="protein sequence ID" value="MBB5318774.1"/>
    <property type="molecule type" value="Genomic_DNA"/>
</dbReference>
<gene>
    <name evidence="1" type="ORF">HDF09_003473</name>
</gene>
<protein>
    <recommendedName>
        <fullName evidence="3">DUF4292 domain-containing protein</fullName>
    </recommendedName>
</protein>